<evidence type="ECO:0000313" key="3">
    <source>
        <dbReference type="Proteomes" id="UP001595075"/>
    </source>
</evidence>
<gene>
    <name evidence="2" type="ORF">VTL71DRAFT_10546</name>
</gene>
<dbReference type="EMBL" id="JAZHXI010000003">
    <property type="protein sequence ID" value="KAL2073222.1"/>
    <property type="molecule type" value="Genomic_DNA"/>
</dbReference>
<reference evidence="2 3" key="1">
    <citation type="journal article" date="2024" name="Commun. Biol.">
        <title>Comparative genomic analysis of thermophilic fungi reveals convergent evolutionary adaptations and gene losses.</title>
        <authorList>
            <person name="Steindorff A.S."/>
            <person name="Aguilar-Pontes M.V."/>
            <person name="Robinson A.J."/>
            <person name="Andreopoulos B."/>
            <person name="LaButti K."/>
            <person name="Kuo A."/>
            <person name="Mondo S."/>
            <person name="Riley R."/>
            <person name="Otillar R."/>
            <person name="Haridas S."/>
            <person name="Lipzen A."/>
            <person name="Grimwood J."/>
            <person name="Schmutz J."/>
            <person name="Clum A."/>
            <person name="Reid I.D."/>
            <person name="Moisan M.C."/>
            <person name="Butler G."/>
            <person name="Nguyen T.T.M."/>
            <person name="Dewar K."/>
            <person name="Conant G."/>
            <person name="Drula E."/>
            <person name="Henrissat B."/>
            <person name="Hansel C."/>
            <person name="Singer S."/>
            <person name="Hutchinson M.I."/>
            <person name="de Vries R.P."/>
            <person name="Natvig D.O."/>
            <person name="Powell A.J."/>
            <person name="Tsang A."/>
            <person name="Grigoriev I.V."/>
        </authorList>
    </citation>
    <scope>NUCLEOTIDE SEQUENCE [LARGE SCALE GENOMIC DNA]</scope>
    <source>
        <strain evidence="2 3">CBS 494.80</strain>
    </source>
</reference>
<organism evidence="2 3">
    <name type="scientific">Oculimacula yallundae</name>
    <dbReference type="NCBI Taxonomy" id="86028"/>
    <lineage>
        <taxon>Eukaryota</taxon>
        <taxon>Fungi</taxon>
        <taxon>Dikarya</taxon>
        <taxon>Ascomycota</taxon>
        <taxon>Pezizomycotina</taxon>
        <taxon>Leotiomycetes</taxon>
        <taxon>Helotiales</taxon>
        <taxon>Ploettnerulaceae</taxon>
        <taxon>Oculimacula</taxon>
    </lineage>
</organism>
<dbReference type="Proteomes" id="UP001595075">
    <property type="component" value="Unassembled WGS sequence"/>
</dbReference>
<evidence type="ECO:0000256" key="1">
    <source>
        <dbReference type="SAM" id="MobiDB-lite"/>
    </source>
</evidence>
<feature type="non-terminal residue" evidence="2">
    <location>
        <position position="81"/>
    </location>
</feature>
<comment type="caution">
    <text evidence="2">The sequence shown here is derived from an EMBL/GenBank/DDBJ whole genome shotgun (WGS) entry which is preliminary data.</text>
</comment>
<feature type="region of interest" description="Disordered" evidence="1">
    <location>
        <begin position="32"/>
        <end position="81"/>
    </location>
</feature>
<protein>
    <submittedName>
        <fullName evidence="2">Uncharacterized protein</fullName>
    </submittedName>
</protein>
<sequence length="81" mass="8706">MSAPQSLPGHGFALAEQGQMLWAMGMDGYERWETREGEDESNQHRKARGASPVLGLLISGPTQTNSDQARAKNVGGRLAVP</sequence>
<evidence type="ECO:0000313" key="2">
    <source>
        <dbReference type="EMBL" id="KAL2073222.1"/>
    </source>
</evidence>
<name>A0ABR4CTU2_9HELO</name>
<proteinExistence type="predicted"/>
<keyword evidence="3" id="KW-1185">Reference proteome</keyword>
<accession>A0ABR4CTU2</accession>